<dbReference type="Proteomes" id="UP001353858">
    <property type="component" value="Unassembled WGS sequence"/>
</dbReference>
<keyword evidence="3" id="KW-1185">Reference proteome</keyword>
<dbReference type="EMBL" id="JARPUR010000003">
    <property type="protein sequence ID" value="KAK4879406.1"/>
    <property type="molecule type" value="Genomic_DNA"/>
</dbReference>
<sequence>MKTIVVLHVFIFAVFAKVPYELMDDWNALAAVYADECILESGADPEIAKQMFENHKLVNEEHIRCYFKCLMIRYKFMSKDGVFNAERLIQGVQHVPYELMDDWNALAAVYADECILESGADAEIAKQMFENHKLVNEEHIRCYFKCLMIRYKFMSKDGVFNAERLIQGVQHVPYELMDDWNALAAVYADECILESGADAEIAKQMFENHKLVNEEHIRCYFKCLMIRYKFMSKDGVFNAERLIQGVQHVPYELMDDWNALAAVYADECILESGADAEIAKQMFENHKLVNEEHIRCYFKCLMIRYKFMSKDGVFNAERLIQGVQHVPYELMDDWNALAAVYADECILESGADAEIAKQMFENHKLVNEEHIRCYFKCLMIRYKFMSKDGVFNAERLIQGVQHVTPEIAETCITKHGDKMDLCKKSYLVASCVAEENYETM</sequence>
<reference evidence="3" key="1">
    <citation type="submission" date="2023-01" db="EMBL/GenBank/DDBJ databases">
        <title>Key to firefly adult light organ development and bioluminescence: homeobox transcription factors regulate luciferase expression and transportation to peroxisome.</title>
        <authorList>
            <person name="Fu X."/>
        </authorList>
    </citation>
    <scope>NUCLEOTIDE SEQUENCE [LARGE SCALE GENOMIC DNA]</scope>
</reference>
<comment type="caution">
    <text evidence="2">The sequence shown here is derived from an EMBL/GenBank/DDBJ whole genome shotgun (WGS) entry which is preliminary data.</text>
</comment>
<dbReference type="AlphaFoldDB" id="A0AAN7S959"/>
<proteinExistence type="predicted"/>
<dbReference type="InterPro" id="IPR006170">
    <property type="entry name" value="PBP/GOBP"/>
</dbReference>
<evidence type="ECO:0000313" key="3">
    <source>
        <dbReference type="Proteomes" id="UP001353858"/>
    </source>
</evidence>
<dbReference type="Pfam" id="PF01395">
    <property type="entry name" value="PBP_GOBP"/>
    <property type="match status" value="5"/>
</dbReference>
<evidence type="ECO:0000313" key="2">
    <source>
        <dbReference type="EMBL" id="KAK4879406.1"/>
    </source>
</evidence>
<organism evidence="2 3">
    <name type="scientific">Aquatica leii</name>
    <dbReference type="NCBI Taxonomy" id="1421715"/>
    <lineage>
        <taxon>Eukaryota</taxon>
        <taxon>Metazoa</taxon>
        <taxon>Ecdysozoa</taxon>
        <taxon>Arthropoda</taxon>
        <taxon>Hexapoda</taxon>
        <taxon>Insecta</taxon>
        <taxon>Pterygota</taxon>
        <taxon>Neoptera</taxon>
        <taxon>Endopterygota</taxon>
        <taxon>Coleoptera</taxon>
        <taxon>Polyphaga</taxon>
        <taxon>Elateriformia</taxon>
        <taxon>Elateroidea</taxon>
        <taxon>Lampyridae</taxon>
        <taxon>Luciolinae</taxon>
        <taxon>Aquatica</taxon>
    </lineage>
</organism>
<keyword evidence="1" id="KW-0732">Signal</keyword>
<dbReference type="PANTHER" id="PTHR21364">
    <property type="entry name" value="GENERAL ODORANT-BINDING PROTEIN 19A"/>
    <property type="match status" value="1"/>
</dbReference>
<dbReference type="InterPro" id="IPR036728">
    <property type="entry name" value="PBP_GOBP_sf"/>
</dbReference>
<dbReference type="PANTHER" id="PTHR21364:SF2">
    <property type="entry name" value="GENERAL ODORANT-BINDING PROTEIN 19A"/>
    <property type="match status" value="1"/>
</dbReference>
<evidence type="ECO:0000256" key="1">
    <source>
        <dbReference type="SAM" id="SignalP"/>
    </source>
</evidence>
<feature type="chain" id="PRO_5042943246" evidence="1">
    <location>
        <begin position="17"/>
        <end position="440"/>
    </location>
</feature>
<protein>
    <submittedName>
        <fullName evidence="2">Uncharacterized protein</fullName>
    </submittedName>
</protein>
<feature type="signal peptide" evidence="1">
    <location>
        <begin position="1"/>
        <end position="16"/>
    </location>
</feature>
<dbReference type="GO" id="GO:0005549">
    <property type="term" value="F:odorant binding"/>
    <property type="evidence" value="ECO:0007669"/>
    <property type="project" value="InterPro"/>
</dbReference>
<dbReference type="SMART" id="SM00708">
    <property type="entry name" value="PhBP"/>
    <property type="match status" value="3"/>
</dbReference>
<gene>
    <name evidence="2" type="ORF">RN001_007552</name>
</gene>
<accession>A0AAN7S959</accession>
<dbReference type="Gene3D" id="1.10.238.20">
    <property type="entry name" value="Pheromone/general odorant binding protein domain"/>
    <property type="match status" value="5"/>
</dbReference>
<name>A0AAN7S959_9COLE</name>
<dbReference type="SUPFAM" id="SSF47565">
    <property type="entry name" value="Insect pheromone/odorant-binding proteins"/>
    <property type="match status" value="5"/>
</dbReference>
<dbReference type="CDD" id="cd23992">
    <property type="entry name" value="PBP_GOBP"/>
    <property type="match status" value="5"/>
</dbReference>